<dbReference type="AlphaFoldDB" id="F2RY54"/>
<evidence type="ECO:0000313" key="1">
    <source>
        <dbReference type="EMBL" id="EGD96210.1"/>
    </source>
</evidence>
<dbReference type="Proteomes" id="UP000009172">
    <property type="component" value="Unassembled WGS sequence"/>
</dbReference>
<proteinExistence type="predicted"/>
<keyword evidence="2" id="KW-1185">Reference proteome</keyword>
<evidence type="ECO:0000313" key="2">
    <source>
        <dbReference type="Proteomes" id="UP000009172"/>
    </source>
</evidence>
<protein>
    <submittedName>
        <fullName evidence="1">Uncharacterized protein</fullName>
    </submittedName>
</protein>
<gene>
    <name evidence="1" type="ORF">TESG_03663</name>
</gene>
<reference evidence="2" key="1">
    <citation type="journal article" date="2012" name="MBio">
        <title>Comparative genome analysis of Trichophyton rubrum and related dermatophytes reveals candidate genes involved in infection.</title>
        <authorList>
            <person name="Martinez D.A."/>
            <person name="Oliver B.G."/>
            <person name="Graeser Y."/>
            <person name="Goldberg J.M."/>
            <person name="Li W."/>
            <person name="Martinez-Rossi N.M."/>
            <person name="Monod M."/>
            <person name="Shelest E."/>
            <person name="Barton R.C."/>
            <person name="Birch E."/>
            <person name="Brakhage A.A."/>
            <person name="Chen Z."/>
            <person name="Gurr S.J."/>
            <person name="Heiman D."/>
            <person name="Heitman J."/>
            <person name="Kosti I."/>
            <person name="Rossi A."/>
            <person name="Saif S."/>
            <person name="Samalova M."/>
            <person name="Saunders C.W."/>
            <person name="Shea T."/>
            <person name="Summerbell R.C."/>
            <person name="Xu J."/>
            <person name="Young S."/>
            <person name="Zeng Q."/>
            <person name="Birren B.W."/>
            <person name="Cuomo C.A."/>
            <person name="White T.C."/>
        </authorList>
    </citation>
    <scope>NUCLEOTIDE SEQUENCE [LARGE SCALE GENOMIC DNA]</scope>
    <source>
        <strain evidence="2">CBS 112818</strain>
    </source>
</reference>
<dbReference type="HOGENOM" id="CLU_1723642_0_0_1"/>
<accession>F2RY54</accession>
<organism evidence="1 2">
    <name type="scientific">Trichophyton tonsurans (strain CBS 112818)</name>
    <name type="common">Scalp ringworm fungus</name>
    <dbReference type="NCBI Taxonomy" id="647933"/>
    <lineage>
        <taxon>Eukaryota</taxon>
        <taxon>Fungi</taxon>
        <taxon>Dikarya</taxon>
        <taxon>Ascomycota</taxon>
        <taxon>Pezizomycotina</taxon>
        <taxon>Eurotiomycetes</taxon>
        <taxon>Eurotiomycetidae</taxon>
        <taxon>Onygenales</taxon>
        <taxon>Arthrodermataceae</taxon>
        <taxon>Trichophyton</taxon>
    </lineage>
</organism>
<name>F2RY54_TRIT1</name>
<sequence length="152" mass="16698">MAGPQPGFVAPSVLCVSVWRSLGASCLPKSVTVLGGEVRPEQRRGSRAKTGCCALERDEIVIVRVKGKDEEEEEEEELSLSRRYGVYGTIYNNYSTSYRECSLVSAPIAVSQVPASRCNRAPDPIDDIFIFMPAPWKEDDDTGSLSLSIRQP</sequence>
<dbReference type="EMBL" id="GG698493">
    <property type="protein sequence ID" value="EGD96210.1"/>
    <property type="molecule type" value="Genomic_DNA"/>
</dbReference>